<dbReference type="EMBL" id="LR215031">
    <property type="protein sequence ID" value="VEU72656.1"/>
    <property type="molecule type" value="Genomic_DNA"/>
</dbReference>
<keyword evidence="2" id="KW-1185">Reference proteome</keyword>
<name>A0A449AYX9_9BACT</name>
<dbReference type="RefSeq" id="WP_119572023.1">
    <property type="nucleotide sequence ID" value="NZ_LR215031.1"/>
</dbReference>
<evidence type="ECO:0000313" key="2">
    <source>
        <dbReference type="Proteomes" id="UP000289862"/>
    </source>
</evidence>
<dbReference type="KEGG" id="mgal:NCTC10186_00122"/>
<dbReference type="Proteomes" id="UP000289862">
    <property type="component" value="Chromosome"/>
</dbReference>
<dbReference type="AlphaFoldDB" id="A0A449AYX9"/>
<dbReference type="InterPro" id="IPR054786">
    <property type="entry name" value="MYPU_1760-like"/>
</dbReference>
<evidence type="ECO:0000313" key="1">
    <source>
        <dbReference type="EMBL" id="VEU72656.1"/>
    </source>
</evidence>
<gene>
    <name evidence="1" type="ORF">NCTC10186_00122</name>
</gene>
<accession>A0A449AYX9</accession>
<reference evidence="1 2" key="1">
    <citation type="submission" date="2019-01" db="EMBL/GenBank/DDBJ databases">
        <authorList>
            <consortium name="Pathogen Informatics"/>
        </authorList>
    </citation>
    <scope>NUCLEOTIDE SEQUENCE [LARGE SCALE GENOMIC DNA]</scope>
    <source>
        <strain evidence="1 2">NCTC10186</strain>
    </source>
</reference>
<protein>
    <submittedName>
        <fullName evidence="1">Uncharacterized protein</fullName>
    </submittedName>
</protein>
<organism evidence="1 2">
    <name type="scientific">Mycoplasmopsis gallopavonis</name>
    <dbReference type="NCBI Taxonomy" id="76629"/>
    <lineage>
        <taxon>Bacteria</taxon>
        <taxon>Bacillati</taxon>
        <taxon>Mycoplasmatota</taxon>
        <taxon>Mycoplasmoidales</taxon>
        <taxon>Metamycoplasmataceae</taxon>
        <taxon>Mycoplasmopsis</taxon>
    </lineage>
</organism>
<proteinExistence type="predicted"/>
<dbReference type="PROSITE" id="PS51257">
    <property type="entry name" value="PROKAR_LIPOPROTEIN"/>
    <property type="match status" value="1"/>
</dbReference>
<dbReference type="NCBIfam" id="NF045830">
    <property type="entry name" value="MYPU_1760_HExxH"/>
    <property type="match status" value="1"/>
</dbReference>
<sequence>MKHWKKIKKHLKTLFISLNLNLIFFPLLTSCIINQESNRKIQNFDQLTKLETKTYLEVNQISSWPLISNKEFLAKDEILDRVNYQNEDNLMLKVDEDLIPFWEYKDPYTQVVFRDYALNVKNNQATFLLGREGLMLLAREFKRKISFSSEVLNLSLVAINDAVQSNSNQNGFYSEQNHVINVFFSNPQKTLWKPDQILAILMSTIFHEYTHHLANSYISSQNWTQSSFNLVAQNRYFDHNFWNQFSQILRYNDSKTLKLKEFQNNFASQFSLKDLVDQNFQPASFELKFSSKKHFSPLINSTYTPEFLKYIYSIDELIAREYTKYAYEQYVNIHDELSNSQNKINFFGYKVNKNFNYYTHIQDWFRTIYFDQNFLNEKAWTSTKVQHLYPNDVFASNKALNFYNLFLQVIGYGKEINQIYSENKWHYLYDDHGQTKLKNKEQIYIEDDAFQKLRITGFVQNKEEYSGIVLLNKNNQIVTFSKLNYLNSFNFFGHKTYDQGATITNLKERQIQIENRIYPQKFYYSYYTDFLNLANLTQNDYYKLYFYKDKNNDQIPALNEILFEHTISIPERFISSLKGPLSQNKWNNYVIAKNQDGIPFLQNIKRKENN</sequence>
<dbReference type="OrthoDB" id="393673at2"/>